<evidence type="ECO:0000256" key="4">
    <source>
        <dbReference type="ARBA" id="ARBA00035202"/>
    </source>
</evidence>
<dbReference type="Pfam" id="PF00466">
    <property type="entry name" value="Ribosomal_L10"/>
    <property type="match status" value="1"/>
</dbReference>
<proteinExistence type="inferred from homology"/>
<dbReference type="GO" id="GO:0070180">
    <property type="term" value="F:large ribosomal subunit rRNA binding"/>
    <property type="evidence" value="ECO:0007669"/>
    <property type="project" value="UniProtKB-UniRule"/>
</dbReference>
<comment type="caution">
    <text evidence="6">The sequence shown here is derived from an EMBL/GenBank/DDBJ whole genome shotgun (WGS) entry which is preliminary data.</text>
</comment>
<evidence type="ECO:0000256" key="1">
    <source>
        <dbReference type="ARBA" id="ARBA00008889"/>
    </source>
</evidence>
<dbReference type="GO" id="GO:0006412">
    <property type="term" value="P:translation"/>
    <property type="evidence" value="ECO:0007669"/>
    <property type="project" value="UniProtKB-UniRule"/>
</dbReference>
<keyword evidence="2 5" id="KW-0689">Ribosomal protein</keyword>
<evidence type="ECO:0000256" key="5">
    <source>
        <dbReference type="HAMAP-Rule" id="MF_00362"/>
    </source>
</evidence>
<sequence length="175" mass="19491">MAKTKAQKQQILRNLKEMIGKSKSIIFTKFNGLGVKENEEIRKELKNEKNEYYAVKKTLIDLALKDKNIAGLDLKNKEGQVAAIFGYDDEISPARIINKYITNGSGKIDFLGGILENKFISAEEVSNLAKLPSKQELYAKIVGSIKSPLRGLVNALSGNFRNLVYVLKAIAESKK</sequence>
<dbReference type="GO" id="GO:0005840">
    <property type="term" value="C:ribosome"/>
    <property type="evidence" value="ECO:0007669"/>
    <property type="project" value="UniProtKB-KW"/>
</dbReference>
<evidence type="ECO:0000313" key="6">
    <source>
        <dbReference type="EMBL" id="OIO06603.1"/>
    </source>
</evidence>
<dbReference type="InterPro" id="IPR043141">
    <property type="entry name" value="Ribosomal_uL10-like_sf"/>
</dbReference>
<protein>
    <recommendedName>
        <fullName evidence="4 5">Large ribosomal subunit protein uL10</fullName>
    </recommendedName>
</protein>
<keyword evidence="5" id="KW-0699">rRNA-binding</keyword>
<gene>
    <name evidence="5" type="primary">rplJ</name>
    <name evidence="6" type="ORF">AUJ27_03880</name>
</gene>
<evidence type="ECO:0000256" key="3">
    <source>
        <dbReference type="ARBA" id="ARBA00023274"/>
    </source>
</evidence>
<keyword evidence="3 5" id="KW-0687">Ribonucleoprotein</keyword>
<dbReference type="EMBL" id="MNUU01000074">
    <property type="protein sequence ID" value="OIO06603.1"/>
    <property type="molecule type" value="Genomic_DNA"/>
</dbReference>
<accession>A0A1J4T6R3</accession>
<dbReference type="Proteomes" id="UP000183192">
    <property type="component" value="Unassembled WGS sequence"/>
</dbReference>
<dbReference type="PANTHER" id="PTHR11560">
    <property type="entry name" value="39S RIBOSOMAL PROTEIN L10, MITOCHONDRIAL"/>
    <property type="match status" value="1"/>
</dbReference>
<dbReference type="Gene3D" id="6.10.250.290">
    <property type="match status" value="1"/>
</dbReference>
<evidence type="ECO:0000256" key="2">
    <source>
        <dbReference type="ARBA" id="ARBA00022980"/>
    </source>
</evidence>
<dbReference type="CDD" id="cd05797">
    <property type="entry name" value="Ribosomal_L10"/>
    <property type="match status" value="1"/>
</dbReference>
<dbReference type="HAMAP" id="MF_00362">
    <property type="entry name" value="Ribosomal_uL10"/>
    <property type="match status" value="1"/>
</dbReference>
<dbReference type="GO" id="GO:1990904">
    <property type="term" value="C:ribonucleoprotein complex"/>
    <property type="evidence" value="ECO:0007669"/>
    <property type="project" value="UniProtKB-KW"/>
</dbReference>
<dbReference type="SUPFAM" id="SSF160369">
    <property type="entry name" value="Ribosomal protein L10-like"/>
    <property type="match status" value="1"/>
</dbReference>
<dbReference type="NCBIfam" id="NF000955">
    <property type="entry name" value="PRK00099.1-1"/>
    <property type="match status" value="1"/>
</dbReference>
<comment type="similarity">
    <text evidence="1 5">Belongs to the universal ribosomal protein uL10 family.</text>
</comment>
<dbReference type="STRING" id="1805146.AUJ27_03880"/>
<dbReference type="AlphaFoldDB" id="A0A1J4T6R3"/>
<evidence type="ECO:0000313" key="7">
    <source>
        <dbReference type="Proteomes" id="UP000183192"/>
    </source>
</evidence>
<keyword evidence="5" id="KW-0694">RNA-binding</keyword>
<dbReference type="InterPro" id="IPR001790">
    <property type="entry name" value="Ribosomal_uL10"/>
</dbReference>
<organism evidence="6 7">
    <name type="scientific">Candidatus Falkowbacteria bacterium CG1_02_37_44</name>
    <dbReference type="NCBI Taxonomy" id="1805146"/>
    <lineage>
        <taxon>Bacteria</taxon>
        <taxon>Candidatus Falkowiibacteriota</taxon>
    </lineage>
</organism>
<name>A0A1J4T6R3_9BACT</name>
<comment type="subunit">
    <text evidence="5">Part of the ribosomal stalk of the 50S ribosomal subunit. The N-terminus interacts with L11 and the large rRNA to form the base of the stalk. The C-terminus forms an elongated spine to which L12 dimers bind in a sequential fashion forming a multimeric L10(L12)X complex.</text>
</comment>
<dbReference type="Gene3D" id="3.30.70.1730">
    <property type="match status" value="1"/>
</dbReference>
<reference evidence="6 7" key="1">
    <citation type="journal article" date="2016" name="Environ. Microbiol.">
        <title>Genomic resolution of a cold subsurface aquifer community provides metabolic insights for novel microbes adapted to high CO concentrations.</title>
        <authorList>
            <person name="Probst A.J."/>
            <person name="Castelle C.J."/>
            <person name="Singh A."/>
            <person name="Brown C.T."/>
            <person name="Anantharaman K."/>
            <person name="Sharon I."/>
            <person name="Hug L.A."/>
            <person name="Burstein D."/>
            <person name="Emerson J.B."/>
            <person name="Thomas B.C."/>
            <person name="Banfield J.F."/>
        </authorList>
    </citation>
    <scope>NUCLEOTIDE SEQUENCE [LARGE SCALE GENOMIC DNA]</scope>
    <source>
        <strain evidence="6">CG1_02_37_44</strain>
    </source>
</reference>
<dbReference type="InterPro" id="IPR022973">
    <property type="entry name" value="Ribosomal_uL10_bac"/>
</dbReference>
<dbReference type="InterPro" id="IPR047865">
    <property type="entry name" value="Ribosomal_uL10_bac_type"/>
</dbReference>
<comment type="function">
    <text evidence="5">Forms part of the ribosomal stalk, playing a central role in the interaction of the ribosome with GTP-bound translation factors.</text>
</comment>